<keyword evidence="3" id="KW-1185">Reference proteome</keyword>
<dbReference type="OrthoDB" id="528303at2759"/>
<accession>D8UG76</accession>
<feature type="region of interest" description="Disordered" evidence="1">
    <location>
        <begin position="40"/>
        <end position="67"/>
    </location>
</feature>
<protein>
    <submittedName>
        <fullName evidence="2">Uncharacterized protein</fullName>
    </submittedName>
</protein>
<dbReference type="RefSeq" id="XP_002957636.1">
    <property type="nucleotide sequence ID" value="XM_002957590.1"/>
</dbReference>
<organism evidence="3">
    <name type="scientific">Volvox carteri f. nagariensis</name>
    <dbReference type="NCBI Taxonomy" id="3068"/>
    <lineage>
        <taxon>Eukaryota</taxon>
        <taxon>Viridiplantae</taxon>
        <taxon>Chlorophyta</taxon>
        <taxon>core chlorophytes</taxon>
        <taxon>Chlorophyceae</taxon>
        <taxon>CS clade</taxon>
        <taxon>Chlamydomonadales</taxon>
        <taxon>Volvocaceae</taxon>
        <taxon>Volvox</taxon>
    </lineage>
</organism>
<dbReference type="EMBL" id="GL378397">
    <property type="protein sequence ID" value="EFJ41302.1"/>
    <property type="molecule type" value="Genomic_DNA"/>
</dbReference>
<evidence type="ECO:0000313" key="2">
    <source>
        <dbReference type="EMBL" id="EFJ41302.1"/>
    </source>
</evidence>
<dbReference type="KEGG" id="vcn:VOLCADRAFT_98757"/>
<dbReference type="InParanoid" id="D8UG76"/>
<sequence length="110" mass="11775">MGLTDMLSSAVRGHTGLHYMPSFNDFVSGAADDVEAMELQHDQQTRMTPLTSDAPKPVSNKTDDLPAMTSTIGDIHKAEAMVMSIYSWGWCGGNGERCIIGTEAAHAASM</sequence>
<evidence type="ECO:0000256" key="1">
    <source>
        <dbReference type="SAM" id="MobiDB-lite"/>
    </source>
</evidence>
<evidence type="ECO:0000313" key="3">
    <source>
        <dbReference type="Proteomes" id="UP000001058"/>
    </source>
</evidence>
<reference evidence="2 3" key="1">
    <citation type="journal article" date="2010" name="Science">
        <title>Genomic analysis of organismal complexity in the multicellular green alga Volvox carteri.</title>
        <authorList>
            <person name="Prochnik S.E."/>
            <person name="Umen J."/>
            <person name="Nedelcu A.M."/>
            <person name="Hallmann A."/>
            <person name="Miller S.M."/>
            <person name="Nishii I."/>
            <person name="Ferris P."/>
            <person name="Kuo A."/>
            <person name="Mitros T."/>
            <person name="Fritz-Laylin L.K."/>
            <person name="Hellsten U."/>
            <person name="Chapman J."/>
            <person name="Simakov O."/>
            <person name="Rensing S.A."/>
            <person name="Terry A."/>
            <person name="Pangilinan J."/>
            <person name="Kapitonov V."/>
            <person name="Jurka J."/>
            <person name="Salamov A."/>
            <person name="Shapiro H."/>
            <person name="Schmutz J."/>
            <person name="Grimwood J."/>
            <person name="Lindquist E."/>
            <person name="Lucas S."/>
            <person name="Grigoriev I.V."/>
            <person name="Schmitt R."/>
            <person name="Kirk D."/>
            <person name="Rokhsar D.S."/>
        </authorList>
    </citation>
    <scope>NUCLEOTIDE SEQUENCE [LARGE SCALE GENOMIC DNA]</scope>
    <source>
        <strain evidence="3">f. Nagariensis / Eve</strain>
    </source>
</reference>
<proteinExistence type="predicted"/>
<dbReference type="GeneID" id="9627113"/>
<gene>
    <name evidence="2" type="ORF">VOLCADRAFT_98757</name>
</gene>
<dbReference type="Proteomes" id="UP000001058">
    <property type="component" value="Unassembled WGS sequence"/>
</dbReference>
<name>D8UG76_VOLCA</name>
<dbReference type="AlphaFoldDB" id="D8UG76"/>